<evidence type="ECO:0000313" key="1">
    <source>
        <dbReference type="EMBL" id="KAF8481073.1"/>
    </source>
</evidence>
<evidence type="ECO:0000313" key="2">
    <source>
        <dbReference type="Proteomes" id="UP000759537"/>
    </source>
</evidence>
<keyword evidence="2" id="KW-1185">Reference proteome</keyword>
<proteinExistence type="predicted"/>
<protein>
    <submittedName>
        <fullName evidence="1">Uncharacterized protein</fullName>
    </submittedName>
</protein>
<dbReference type="Proteomes" id="UP000759537">
    <property type="component" value="Unassembled WGS sequence"/>
</dbReference>
<comment type="caution">
    <text evidence="1">The sequence shown here is derived from an EMBL/GenBank/DDBJ whole genome shotgun (WGS) entry which is preliminary data.</text>
</comment>
<name>A0A9P5T9X0_9AGAM</name>
<dbReference type="AlphaFoldDB" id="A0A9P5T9X0"/>
<sequence length="207" mass="22237">MTTSDIRDLLGHSPCSPDLAAYLSTLSSPVPTPDVKSYPDAVYFNYYSLGLSLLFIPIKGHRPKSGDSPRDLQDAHLVLDGVDIYNDVFAVKPDGKTGSQSSTYSPYPVTPIALTVTPETKEGTPRSPAVSVTRNMTGKEFVTALGEPDRKGGGSGPSSGSIGIWVEWTRDGLMVEFGGDDSRGPQAWERGKDAPWRVISIFSSKAK</sequence>
<gene>
    <name evidence="1" type="ORF">DFH94DRAFT_629922</name>
</gene>
<reference evidence="1" key="1">
    <citation type="submission" date="2019-10" db="EMBL/GenBank/DDBJ databases">
        <authorList>
            <consortium name="DOE Joint Genome Institute"/>
            <person name="Kuo A."/>
            <person name="Miyauchi S."/>
            <person name="Kiss E."/>
            <person name="Drula E."/>
            <person name="Kohler A."/>
            <person name="Sanchez-Garcia M."/>
            <person name="Andreopoulos B."/>
            <person name="Barry K.W."/>
            <person name="Bonito G."/>
            <person name="Buee M."/>
            <person name="Carver A."/>
            <person name="Chen C."/>
            <person name="Cichocki N."/>
            <person name="Clum A."/>
            <person name="Culley D."/>
            <person name="Crous P.W."/>
            <person name="Fauchery L."/>
            <person name="Girlanda M."/>
            <person name="Hayes R."/>
            <person name="Keri Z."/>
            <person name="LaButti K."/>
            <person name="Lipzen A."/>
            <person name="Lombard V."/>
            <person name="Magnuson J."/>
            <person name="Maillard F."/>
            <person name="Morin E."/>
            <person name="Murat C."/>
            <person name="Nolan M."/>
            <person name="Ohm R."/>
            <person name="Pangilinan J."/>
            <person name="Pereira M."/>
            <person name="Perotto S."/>
            <person name="Peter M."/>
            <person name="Riley R."/>
            <person name="Sitrit Y."/>
            <person name="Stielow B."/>
            <person name="Szollosi G."/>
            <person name="Zifcakova L."/>
            <person name="Stursova M."/>
            <person name="Spatafora J.W."/>
            <person name="Tedersoo L."/>
            <person name="Vaario L.-M."/>
            <person name="Yamada A."/>
            <person name="Yan M."/>
            <person name="Wang P."/>
            <person name="Xu J."/>
            <person name="Bruns T."/>
            <person name="Baldrian P."/>
            <person name="Vilgalys R."/>
            <person name="Henrissat B."/>
            <person name="Grigoriev I.V."/>
            <person name="Hibbett D."/>
            <person name="Nagy L.G."/>
            <person name="Martin F.M."/>
        </authorList>
    </citation>
    <scope>NUCLEOTIDE SEQUENCE</scope>
    <source>
        <strain evidence="1">Prilba</strain>
    </source>
</reference>
<dbReference type="EMBL" id="WHVB01000007">
    <property type="protein sequence ID" value="KAF8481073.1"/>
    <property type="molecule type" value="Genomic_DNA"/>
</dbReference>
<dbReference type="OrthoDB" id="2224399at2759"/>
<organism evidence="1 2">
    <name type="scientific">Russula ochroleuca</name>
    <dbReference type="NCBI Taxonomy" id="152965"/>
    <lineage>
        <taxon>Eukaryota</taxon>
        <taxon>Fungi</taxon>
        <taxon>Dikarya</taxon>
        <taxon>Basidiomycota</taxon>
        <taxon>Agaricomycotina</taxon>
        <taxon>Agaricomycetes</taxon>
        <taxon>Russulales</taxon>
        <taxon>Russulaceae</taxon>
        <taxon>Russula</taxon>
    </lineage>
</organism>
<reference evidence="1" key="2">
    <citation type="journal article" date="2020" name="Nat. Commun.">
        <title>Large-scale genome sequencing of mycorrhizal fungi provides insights into the early evolution of symbiotic traits.</title>
        <authorList>
            <person name="Miyauchi S."/>
            <person name="Kiss E."/>
            <person name="Kuo A."/>
            <person name="Drula E."/>
            <person name="Kohler A."/>
            <person name="Sanchez-Garcia M."/>
            <person name="Morin E."/>
            <person name="Andreopoulos B."/>
            <person name="Barry K.W."/>
            <person name="Bonito G."/>
            <person name="Buee M."/>
            <person name="Carver A."/>
            <person name="Chen C."/>
            <person name="Cichocki N."/>
            <person name="Clum A."/>
            <person name="Culley D."/>
            <person name="Crous P.W."/>
            <person name="Fauchery L."/>
            <person name="Girlanda M."/>
            <person name="Hayes R.D."/>
            <person name="Keri Z."/>
            <person name="LaButti K."/>
            <person name="Lipzen A."/>
            <person name="Lombard V."/>
            <person name="Magnuson J."/>
            <person name="Maillard F."/>
            <person name="Murat C."/>
            <person name="Nolan M."/>
            <person name="Ohm R.A."/>
            <person name="Pangilinan J."/>
            <person name="Pereira M.F."/>
            <person name="Perotto S."/>
            <person name="Peter M."/>
            <person name="Pfister S."/>
            <person name="Riley R."/>
            <person name="Sitrit Y."/>
            <person name="Stielow J.B."/>
            <person name="Szollosi G."/>
            <person name="Zifcakova L."/>
            <person name="Stursova M."/>
            <person name="Spatafora J.W."/>
            <person name="Tedersoo L."/>
            <person name="Vaario L.M."/>
            <person name="Yamada A."/>
            <person name="Yan M."/>
            <person name="Wang P."/>
            <person name="Xu J."/>
            <person name="Bruns T."/>
            <person name="Baldrian P."/>
            <person name="Vilgalys R."/>
            <person name="Dunand C."/>
            <person name="Henrissat B."/>
            <person name="Grigoriev I.V."/>
            <person name="Hibbett D."/>
            <person name="Nagy L.G."/>
            <person name="Martin F.M."/>
        </authorList>
    </citation>
    <scope>NUCLEOTIDE SEQUENCE</scope>
    <source>
        <strain evidence="1">Prilba</strain>
    </source>
</reference>
<accession>A0A9P5T9X0</accession>